<keyword evidence="1" id="KW-0547">Nucleotide-binding</keyword>
<dbReference type="PANTHER" id="PTHR23077:SF171">
    <property type="entry name" value="NUCLEAR VALOSIN-CONTAINING PROTEIN-LIKE"/>
    <property type="match status" value="1"/>
</dbReference>
<keyword evidence="2" id="KW-0067">ATP-binding</keyword>
<dbReference type="InterPro" id="IPR041569">
    <property type="entry name" value="AAA_lid_3"/>
</dbReference>
<evidence type="ECO:0000256" key="2">
    <source>
        <dbReference type="ARBA" id="ARBA00022840"/>
    </source>
</evidence>
<evidence type="ECO:0000256" key="1">
    <source>
        <dbReference type="ARBA" id="ARBA00022741"/>
    </source>
</evidence>
<feature type="domain" description="AAA+ ATPase" evidence="3">
    <location>
        <begin position="34"/>
        <end position="172"/>
    </location>
</feature>
<dbReference type="AlphaFoldDB" id="T1AAE1"/>
<dbReference type="SUPFAM" id="SSF52540">
    <property type="entry name" value="P-loop containing nucleoside triphosphate hydrolases"/>
    <property type="match status" value="1"/>
</dbReference>
<dbReference type="InterPro" id="IPR003959">
    <property type="entry name" value="ATPase_AAA_core"/>
</dbReference>
<proteinExistence type="predicted"/>
<dbReference type="InterPro" id="IPR003960">
    <property type="entry name" value="ATPase_AAA_CS"/>
</dbReference>
<dbReference type="GO" id="GO:0051301">
    <property type="term" value="P:cell division"/>
    <property type="evidence" value="ECO:0007669"/>
    <property type="project" value="UniProtKB-KW"/>
</dbReference>
<dbReference type="SMART" id="SM00382">
    <property type="entry name" value="AAA"/>
    <property type="match status" value="1"/>
</dbReference>
<keyword evidence="4" id="KW-0131">Cell cycle</keyword>
<dbReference type="PROSITE" id="PS00674">
    <property type="entry name" value="AAA"/>
    <property type="match status" value="1"/>
</dbReference>
<gene>
    <name evidence="4" type="ORF">B1A_17122</name>
</gene>
<dbReference type="InterPro" id="IPR027417">
    <property type="entry name" value="P-loop_NTPase"/>
</dbReference>
<accession>T1AAE1</accession>
<organism evidence="4">
    <name type="scientific">mine drainage metagenome</name>
    <dbReference type="NCBI Taxonomy" id="410659"/>
    <lineage>
        <taxon>unclassified sequences</taxon>
        <taxon>metagenomes</taxon>
        <taxon>ecological metagenomes</taxon>
    </lineage>
</organism>
<comment type="caution">
    <text evidence="4">The sequence shown here is derived from an EMBL/GenBank/DDBJ whole genome shotgun (WGS) entry which is preliminary data.</text>
</comment>
<dbReference type="InterPro" id="IPR050168">
    <property type="entry name" value="AAA_ATPase_domain"/>
</dbReference>
<dbReference type="Pfam" id="PF17862">
    <property type="entry name" value="AAA_lid_3"/>
    <property type="match status" value="1"/>
</dbReference>
<reference evidence="4" key="1">
    <citation type="submission" date="2013-08" db="EMBL/GenBank/DDBJ databases">
        <authorList>
            <person name="Mendez C."/>
            <person name="Richter M."/>
            <person name="Ferrer M."/>
            <person name="Sanchez J."/>
        </authorList>
    </citation>
    <scope>NUCLEOTIDE SEQUENCE</scope>
</reference>
<dbReference type="Gene3D" id="3.40.50.300">
    <property type="entry name" value="P-loop containing nucleotide triphosphate hydrolases"/>
    <property type="match status" value="1"/>
</dbReference>
<feature type="non-terminal residue" evidence="4">
    <location>
        <position position="219"/>
    </location>
</feature>
<dbReference type="GO" id="GO:0016887">
    <property type="term" value="F:ATP hydrolysis activity"/>
    <property type="evidence" value="ECO:0007669"/>
    <property type="project" value="InterPro"/>
</dbReference>
<dbReference type="InterPro" id="IPR003593">
    <property type="entry name" value="AAA+_ATPase"/>
</dbReference>
<dbReference type="EMBL" id="AUZX01012583">
    <property type="protein sequence ID" value="EQD38785.1"/>
    <property type="molecule type" value="Genomic_DNA"/>
</dbReference>
<reference evidence="4" key="2">
    <citation type="journal article" date="2014" name="ISME J.">
        <title>Microbial stratification in low pH oxic and suboxic macroscopic growths along an acid mine drainage.</title>
        <authorList>
            <person name="Mendez-Garcia C."/>
            <person name="Mesa V."/>
            <person name="Sprenger R.R."/>
            <person name="Richter M."/>
            <person name="Diez M.S."/>
            <person name="Solano J."/>
            <person name="Bargiela R."/>
            <person name="Golyshina O.V."/>
            <person name="Manteca A."/>
            <person name="Ramos J.L."/>
            <person name="Gallego J.R."/>
            <person name="Llorente I."/>
            <person name="Martins Dos Santos V.A."/>
            <person name="Jensen O.N."/>
            <person name="Pelaez A.I."/>
            <person name="Sanchez J."/>
            <person name="Ferrer M."/>
        </authorList>
    </citation>
    <scope>NUCLEOTIDE SEQUENCE</scope>
</reference>
<evidence type="ECO:0000313" key="4">
    <source>
        <dbReference type="EMBL" id="EQD38785.1"/>
    </source>
</evidence>
<name>T1AAE1_9ZZZZ</name>
<sequence length="219" mass="24725">MSDIAGLKDVKERVQIKIIETAKSPVKADLYKVKVGNFLLYGPPGTGKTFIVKAIAHETGFPLFMISPSTLLSSKFGEFEKNIKILFEEVSKFKSCILFFDEFDAIAPKRSSTNSSVMKRAVPELLMDIDRLNPDRERRVILIAATNNPWDIDEAVMRSERFDDLIYVPLPDKEAREKLFELGLSGIFIEKKLNFQEMAERSEGLTGADIKNVCRKAGE</sequence>
<keyword evidence="4" id="KW-0132">Cell division</keyword>
<evidence type="ECO:0000259" key="3">
    <source>
        <dbReference type="SMART" id="SM00382"/>
    </source>
</evidence>
<dbReference type="Pfam" id="PF00004">
    <property type="entry name" value="AAA"/>
    <property type="match status" value="1"/>
</dbReference>
<dbReference type="Gene3D" id="1.10.8.60">
    <property type="match status" value="1"/>
</dbReference>
<protein>
    <submittedName>
        <fullName evidence="4">Cell division control protein 48</fullName>
    </submittedName>
</protein>
<dbReference type="PANTHER" id="PTHR23077">
    <property type="entry name" value="AAA-FAMILY ATPASE"/>
    <property type="match status" value="1"/>
</dbReference>
<dbReference type="GO" id="GO:0005524">
    <property type="term" value="F:ATP binding"/>
    <property type="evidence" value="ECO:0007669"/>
    <property type="project" value="UniProtKB-KW"/>
</dbReference>